<dbReference type="Proteomes" id="UP000663852">
    <property type="component" value="Unassembled WGS sequence"/>
</dbReference>
<evidence type="ECO:0000256" key="13">
    <source>
        <dbReference type="ARBA" id="ARBA00047162"/>
    </source>
</evidence>
<evidence type="ECO:0000256" key="2">
    <source>
        <dbReference type="ARBA" id="ARBA00004230"/>
    </source>
</evidence>
<evidence type="ECO:0000256" key="11">
    <source>
        <dbReference type="ARBA" id="ARBA00023212"/>
    </source>
</evidence>
<dbReference type="PANTHER" id="PTHR14320">
    <property type="entry name" value="COILED-COIL DOMAIN-CONTAINING PROTEIN 181"/>
    <property type="match status" value="1"/>
</dbReference>
<name>A0A815E2Q1_ADIRI</name>
<keyword evidence="10" id="KW-0969">Cilium</keyword>
<feature type="compositionally biased region" description="Low complexity" evidence="14">
    <location>
        <begin position="585"/>
        <end position="601"/>
    </location>
</feature>
<keyword evidence="9" id="KW-0175">Coiled coil</keyword>
<evidence type="ECO:0000256" key="6">
    <source>
        <dbReference type="ARBA" id="ARBA00022490"/>
    </source>
</evidence>
<comment type="function">
    <text evidence="1">Microtubule-binding protein that localizes to the microtubular manchette of elongating spermatids.</text>
</comment>
<comment type="subunit">
    <text evidence="13">Homodimer. Interacts with HOOK1. Interacts with HOOK2. Interacts with HOOK3.</text>
</comment>
<evidence type="ECO:0000256" key="10">
    <source>
        <dbReference type="ARBA" id="ARBA00023069"/>
    </source>
</evidence>
<keyword evidence="12" id="KW-0966">Cell projection</keyword>
<dbReference type="EMBL" id="CAJNOJ010000219">
    <property type="protein sequence ID" value="CAF1304485.1"/>
    <property type="molecule type" value="Genomic_DNA"/>
</dbReference>
<evidence type="ECO:0000313" key="16">
    <source>
        <dbReference type="Proteomes" id="UP000663852"/>
    </source>
</evidence>
<keyword evidence="7" id="KW-0493">Microtubule</keyword>
<feature type="compositionally biased region" description="Basic and acidic residues" evidence="14">
    <location>
        <begin position="372"/>
        <end position="384"/>
    </location>
</feature>
<evidence type="ECO:0000256" key="4">
    <source>
        <dbReference type="ARBA" id="ARBA00005737"/>
    </source>
</evidence>
<protein>
    <recommendedName>
        <fullName evidence="5">Coiled-coil domain-containing protein 181</fullName>
    </recommendedName>
</protein>
<dbReference type="GO" id="GO:0005874">
    <property type="term" value="C:microtubule"/>
    <property type="evidence" value="ECO:0007669"/>
    <property type="project" value="UniProtKB-KW"/>
</dbReference>
<feature type="region of interest" description="Disordered" evidence="14">
    <location>
        <begin position="578"/>
        <end position="601"/>
    </location>
</feature>
<dbReference type="OrthoDB" id="10007201at2759"/>
<dbReference type="InterPro" id="IPR026687">
    <property type="entry name" value="CCDC181"/>
</dbReference>
<feature type="region of interest" description="Disordered" evidence="14">
    <location>
        <begin position="258"/>
        <end position="406"/>
    </location>
</feature>
<comment type="similarity">
    <text evidence="4">Belongs to the CCDC181 family.</text>
</comment>
<accession>A0A815E2Q1</accession>
<evidence type="ECO:0000256" key="8">
    <source>
        <dbReference type="ARBA" id="ARBA00022846"/>
    </source>
</evidence>
<feature type="region of interest" description="Disordered" evidence="14">
    <location>
        <begin position="219"/>
        <end position="245"/>
    </location>
</feature>
<comment type="subcellular location">
    <subcellularLocation>
        <location evidence="2">Cell projection</location>
        <location evidence="2">Cilium</location>
        <location evidence="2">Flagellum</location>
    </subcellularLocation>
    <subcellularLocation>
        <location evidence="3">Cytoplasm</location>
        <location evidence="3">Cytoskeleton</location>
    </subcellularLocation>
</comment>
<reference evidence="15" key="1">
    <citation type="submission" date="2021-02" db="EMBL/GenBank/DDBJ databases">
        <authorList>
            <person name="Nowell W R."/>
        </authorList>
    </citation>
    <scope>NUCLEOTIDE SEQUENCE</scope>
</reference>
<comment type="caution">
    <text evidence="15">The sequence shown here is derived from an EMBL/GenBank/DDBJ whole genome shotgun (WGS) entry which is preliminary data.</text>
</comment>
<proteinExistence type="inferred from homology"/>
<sequence length="655" mass="75936">MRHDQTHFFPCRYAKLFVSLCLFNIRSFLCRSCFHWGITEVMAKSSFSSYDRSVPIISDDSILSSPNHRFPLIDTDPGSPPSRHHSDDADVLQMQRQHPNMGFRDHNTMSNSVDDLTQLTDHISYPNSSFGQDFSDPDDDELHFDNGSSIDYDISIQERLKRANEVFEHDKTPAELTHQQRVSFDSVVKAVQLVQDPEDGKITDSSDTQPISPVVEESTIHGADSQDENSPHEYTVPLNDTKPRDTPTLVEQIKAMQFYGSSPVGGDRRVTSTTNASSTREDHSSSKSPANSDANPPTSSSATQSSVIVARNGKFEFQTEDDYTAKRAMDESDRESDNDDNQTSTTKTTKVTHSTTPLNPIHHSSSSSARPKSSDDAKRTDNKSSDPMSKSLTYNKTKSTTNNQQRAKSAIVSKSIESFILQPCRVDFEEMNRTAAERKRAELQEECRKKNESDIKRREDLLRAQESFAKWLHDKDAERRRLNEERRLEREEEIARQEKCEKELGELREKKYKEWTERKNREAMKANELKQLQTEEEDEIKSNQEKSDKELREKKYREWFERKDRQVMIAEEFKKLQAREDEMTSGGSSSSIHNSSQQNGHRAFRLWLRRKNEESREEKRRLRLETRRLRRHQRRSLKRYQLQQDLQLARSFGYT</sequence>
<keyword evidence="8" id="KW-0282">Flagellum</keyword>
<evidence type="ECO:0000256" key="3">
    <source>
        <dbReference type="ARBA" id="ARBA00004245"/>
    </source>
</evidence>
<feature type="compositionally biased region" description="Low complexity" evidence="14">
    <location>
        <begin position="341"/>
        <end position="356"/>
    </location>
</feature>
<keyword evidence="6" id="KW-0963">Cytoplasm</keyword>
<evidence type="ECO:0000256" key="12">
    <source>
        <dbReference type="ARBA" id="ARBA00023273"/>
    </source>
</evidence>
<feature type="compositionally biased region" description="Polar residues" evidence="14">
    <location>
        <begin position="385"/>
        <end position="406"/>
    </location>
</feature>
<dbReference type="GO" id="GO:0031514">
    <property type="term" value="C:motile cilium"/>
    <property type="evidence" value="ECO:0007669"/>
    <property type="project" value="UniProtKB-SubCell"/>
</dbReference>
<keyword evidence="11" id="KW-0206">Cytoskeleton</keyword>
<dbReference type="AlphaFoldDB" id="A0A815E2Q1"/>
<evidence type="ECO:0000256" key="5">
    <source>
        <dbReference type="ARBA" id="ARBA00022306"/>
    </source>
</evidence>
<evidence type="ECO:0000256" key="1">
    <source>
        <dbReference type="ARBA" id="ARBA00002213"/>
    </source>
</evidence>
<organism evidence="15 16">
    <name type="scientific">Adineta ricciae</name>
    <name type="common">Rotifer</name>
    <dbReference type="NCBI Taxonomy" id="249248"/>
    <lineage>
        <taxon>Eukaryota</taxon>
        <taxon>Metazoa</taxon>
        <taxon>Spiralia</taxon>
        <taxon>Gnathifera</taxon>
        <taxon>Rotifera</taxon>
        <taxon>Eurotatoria</taxon>
        <taxon>Bdelloidea</taxon>
        <taxon>Adinetida</taxon>
        <taxon>Adinetidae</taxon>
        <taxon>Adineta</taxon>
    </lineage>
</organism>
<feature type="region of interest" description="Disordered" evidence="14">
    <location>
        <begin position="524"/>
        <end position="547"/>
    </location>
</feature>
<dbReference type="GO" id="GO:0008017">
    <property type="term" value="F:microtubule binding"/>
    <property type="evidence" value="ECO:0007669"/>
    <property type="project" value="InterPro"/>
</dbReference>
<evidence type="ECO:0000256" key="7">
    <source>
        <dbReference type="ARBA" id="ARBA00022701"/>
    </source>
</evidence>
<feature type="compositionally biased region" description="Polar residues" evidence="14">
    <location>
        <begin position="286"/>
        <end position="307"/>
    </location>
</feature>
<gene>
    <name evidence="15" type="ORF">EDS130_LOCUS30795</name>
</gene>
<evidence type="ECO:0000313" key="15">
    <source>
        <dbReference type="EMBL" id="CAF1304485.1"/>
    </source>
</evidence>
<evidence type="ECO:0000256" key="14">
    <source>
        <dbReference type="SAM" id="MobiDB-lite"/>
    </source>
</evidence>
<dbReference type="PANTHER" id="PTHR14320:SF2">
    <property type="entry name" value="COILED-COIL DOMAIN-CONTAINING PROTEIN 181"/>
    <property type="match status" value="1"/>
</dbReference>
<evidence type="ECO:0000256" key="9">
    <source>
        <dbReference type="ARBA" id="ARBA00023054"/>
    </source>
</evidence>